<keyword evidence="3" id="KW-1185">Reference proteome</keyword>
<dbReference type="KEGG" id="cku:UL82_04290"/>
<dbReference type="InterPro" id="IPR013382">
    <property type="entry name" value="CRISPR-assoc_prot_Cse2"/>
</dbReference>
<dbReference type="AlphaFoldDB" id="A0A0F6TD96"/>
<protein>
    <submittedName>
        <fullName evidence="2">CRISPR-associated Cse2 family protein</fullName>
    </submittedName>
</protein>
<dbReference type="Proteomes" id="UP000271380">
    <property type="component" value="Chromosome"/>
</dbReference>
<organism evidence="1 3">
    <name type="scientific">Corynebacterium kutscheri</name>
    <dbReference type="NCBI Taxonomy" id="35755"/>
    <lineage>
        <taxon>Bacteria</taxon>
        <taxon>Bacillati</taxon>
        <taxon>Actinomycetota</taxon>
        <taxon>Actinomycetes</taxon>
        <taxon>Mycobacteriales</taxon>
        <taxon>Corynebacteriaceae</taxon>
        <taxon>Corynebacterium</taxon>
    </lineage>
</organism>
<dbReference type="EMBL" id="LR134377">
    <property type="protein sequence ID" value="VEH06948.1"/>
    <property type="molecule type" value="Genomic_DNA"/>
</dbReference>
<dbReference type="EMBL" id="CP011312">
    <property type="protein sequence ID" value="AKE41059.1"/>
    <property type="molecule type" value="Genomic_DNA"/>
</dbReference>
<evidence type="ECO:0000313" key="3">
    <source>
        <dbReference type="Proteomes" id="UP000033457"/>
    </source>
</evidence>
<name>A0A0F6TD96_9CORY</name>
<dbReference type="Gene3D" id="1.10.520.40">
    <property type="entry name" value="CRISPR-associated protein Cse2"/>
    <property type="match status" value="1"/>
</dbReference>
<evidence type="ECO:0000313" key="1">
    <source>
        <dbReference type="EMBL" id="AKE41059.1"/>
    </source>
</evidence>
<dbReference type="InterPro" id="IPR038287">
    <property type="entry name" value="Cse2_sf"/>
</dbReference>
<sequence>MTSSISNKIASHVYSKIGPLQTNYLADYSSAKAELAELRRSANNPKASFKIWSLVFDNLDEELIGKGDRFNRAERALLTTFQLYAIHQQSSNKPMHVTAKTTGAEQSFPQGLGTAVRRIANPNDSDDWEQAILRRFSSVVNASTFEGTKHHLRGLIQIFRAKDIPLNYGLLAKDLYRLQFPEAVQSVHLRWARELYQRSPETSKTAEVSA</sequence>
<dbReference type="CDD" id="cd09731">
    <property type="entry name" value="Cse2_I-E"/>
    <property type="match status" value="1"/>
</dbReference>
<evidence type="ECO:0000313" key="4">
    <source>
        <dbReference type="Proteomes" id="UP000271380"/>
    </source>
</evidence>
<dbReference type="RefSeq" id="WP_046439179.1">
    <property type="nucleotide sequence ID" value="NZ_CP011312.1"/>
</dbReference>
<dbReference type="NCBIfam" id="TIGR02548">
    <property type="entry name" value="casB_cse2"/>
    <property type="match status" value="1"/>
</dbReference>
<reference evidence="2 4" key="2">
    <citation type="submission" date="2018-12" db="EMBL/GenBank/DDBJ databases">
        <authorList>
            <consortium name="Pathogen Informatics"/>
        </authorList>
    </citation>
    <scope>NUCLEOTIDE SEQUENCE [LARGE SCALE GENOMIC DNA]</scope>
    <source>
        <strain evidence="2 4">NCTC949</strain>
    </source>
</reference>
<accession>A0A0F6TD96</accession>
<dbReference type="Pfam" id="PF09485">
    <property type="entry name" value="CRISPR_Cse2"/>
    <property type="match status" value="1"/>
</dbReference>
<dbReference type="OrthoDB" id="4808431at2"/>
<dbReference type="HOGENOM" id="CLU_081588_0_0_11"/>
<proteinExistence type="predicted"/>
<gene>
    <name evidence="2" type="ORF">NCTC949_01421</name>
    <name evidence="1" type="ORF">UL82_04290</name>
</gene>
<dbReference type="Proteomes" id="UP000033457">
    <property type="component" value="Chromosome"/>
</dbReference>
<reference evidence="1 3" key="1">
    <citation type="journal article" date="2015" name="Genome Announc.">
        <title>Complete Genome Sequence of Corynebacterium kutscheri DSM 20755, a Corynebacterial Type Strain with Remarkably Low G+C Content of Chromosomal DNA.</title>
        <authorList>
            <person name="Ruckert C."/>
            <person name="Albersmeier A."/>
            <person name="Winkler A."/>
            <person name="Tauch A."/>
        </authorList>
    </citation>
    <scope>NUCLEOTIDE SEQUENCE [LARGE SCALE GENOMIC DNA]</scope>
    <source>
        <strain evidence="1 3">DSM 20755</strain>
    </source>
</reference>
<dbReference type="STRING" id="35755.UL82_04290"/>
<evidence type="ECO:0000313" key="2">
    <source>
        <dbReference type="EMBL" id="VEH06948.1"/>
    </source>
</evidence>